<feature type="transmembrane region" description="Helical" evidence="2">
    <location>
        <begin position="69"/>
        <end position="87"/>
    </location>
</feature>
<evidence type="ECO:0000256" key="1">
    <source>
        <dbReference type="SAM" id="MobiDB-lite"/>
    </source>
</evidence>
<evidence type="ECO:0000313" key="4">
    <source>
        <dbReference type="Proteomes" id="UP001156903"/>
    </source>
</evidence>
<dbReference type="InterPro" id="IPR018692">
    <property type="entry name" value="DUF2189"/>
</dbReference>
<protein>
    <recommendedName>
        <fullName evidence="5">DUF2189 domain-containing protein</fullName>
    </recommendedName>
</protein>
<feature type="transmembrane region" description="Helical" evidence="2">
    <location>
        <begin position="143"/>
        <end position="167"/>
    </location>
</feature>
<dbReference type="Proteomes" id="UP001156903">
    <property type="component" value="Unassembled WGS sequence"/>
</dbReference>
<feature type="transmembrane region" description="Helical" evidence="2">
    <location>
        <begin position="245"/>
        <end position="269"/>
    </location>
</feature>
<keyword evidence="2" id="KW-1133">Transmembrane helix</keyword>
<feature type="transmembrane region" description="Helical" evidence="2">
    <location>
        <begin position="93"/>
        <end position="115"/>
    </location>
</feature>
<keyword evidence="4" id="KW-1185">Reference proteome</keyword>
<dbReference type="RefSeq" id="WP_284306713.1">
    <property type="nucleotide sequence ID" value="NZ_BSPB01000003.1"/>
</dbReference>
<keyword evidence="2" id="KW-0812">Transmembrane</keyword>
<name>A0ABQ6BZE8_9BURK</name>
<evidence type="ECO:0000256" key="2">
    <source>
        <dbReference type="SAM" id="Phobius"/>
    </source>
</evidence>
<dbReference type="EMBL" id="BSPB01000003">
    <property type="protein sequence ID" value="GLS13269.1"/>
    <property type="molecule type" value="Genomic_DNA"/>
</dbReference>
<organism evidence="3 4">
    <name type="scientific">Hydrogenophaga electricum</name>
    <dbReference type="NCBI Taxonomy" id="1230953"/>
    <lineage>
        <taxon>Bacteria</taxon>
        <taxon>Pseudomonadati</taxon>
        <taxon>Pseudomonadota</taxon>
        <taxon>Betaproteobacteria</taxon>
        <taxon>Burkholderiales</taxon>
        <taxon>Comamonadaceae</taxon>
        <taxon>Hydrogenophaga</taxon>
    </lineage>
</organism>
<reference evidence="4" key="1">
    <citation type="journal article" date="2019" name="Int. J. Syst. Evol. Microbiol.">
        <title>The Global Catalogue of Microorganisms (GCM) 10K type strain sequencing project: providing services to taxonomists for standard genome sequencing and annotation.</title>
        <authorList>
            <consortium name="The Broad Institute Genomics Platform"/>
            <consortium name="The Broad Institute Genome Sequencing Center for Infectious Disease"/>
            <person name="Wu L."/>
            <person name="Ma J."/>
        </authorList>
    </citation>
    <scope>NUCLEOTIDE SEQUENCE [LARGE SCALE GENOMIC DNA]</scope>
    <source>
        <strain evidence="4">NBRC 109341</strain>
    </source>
</reference>
<dbReference type="Pfam" id="PF09955">
    <property type="entry name" value="DUF2189"/>
    <property type="match status" value="1"/>
</dbReference>
<feature type="region of interest" description="Disordered" evidence="1">
    <location>
        <begin position="1"/>
        <end position="33"/>
    </location>
</feature>
<gene>
    <name evidence="3" type="ORF">GCM10007935_06980</name>
</gene>
<sequence>MADAIHAVPGVPDREPDTVVPGPASDPASPPTVDENSVFHWKLAELRASDPWRWLQLGWEDFRRCPRIGLFYGLCFFAMGHALLAVFQKAPEYVLALSAGFLLMGPFLCLGLYDASKAMQTHDRRPSLRASLAAWRPTKGTMAIFAGVLLILEMLWGRAALVVFAVSFNTMPEKANLLAMLVDPENIGFLITYAVVGAVFAGLIFVTSVISIPLIMDRQVDAVSAGLTSIRACLQNPGVMLQWGALVTLSIGLAMLPAFLGLIIVGPVIGHATWHAYRHIVPSEGATSPAPGR</sequence>
<keyword evidence="2" id="KW-0472">Membrane</keyword>
<accession>A0ABQ6BZE8</accession>
<proteinExistence type="predicted"/>
<evidence type="ECO:0008006" key="5">
    <source>
        <dbReference type="Google" id="ProtNLM"/>
    </source>
</evidence>
<evidence type="ECO:0000313" key="3">
    <source>
        <dbReference type="EMBL" id="GLS13269.1"/>
    </source>
</evidence>
<feature type="transmembrane region" description="Helical" evidence="2">
    <location>
        <begin position="187"/>
        <end position="210"/>
    </location>
</feature>
<comment type="caution">
    <text evidence="3">The sequence shown here is derived from an EMBL/GenBank/DDBJ whole genome shotgun (WGS) entry which is preliminary data.</text>
</comment>